<evidence type="ECO:0000256" key="1">
    <source>
        <dbReference type="ARBA" id="ARBA00004141"/>
    </source>
</evidence>
<feature type="transmembrane region" description="Helical" evidence="7">
    <location>
        <begin position="423"/>
        <end position="446"/>
    </location>
</feature>
<keyword evidence="6 7" id="KW-0472">Membrane</keyword>
<dbReference type="Pfam" id="PF13962">
    <property type="entry name" value="PGG"/>
    <property type="match status" value="1"/>
</dbReference>
<keyword evidence="2 7" id="KW-0812">Transmembrane</keyword>
<proteinExistence type="predicted"/>
<feature type="transmembrane region" description="Helical" evidence="7">
    <location>
        <begin position="379"/>
        <end position="403"/>
    </location>
</feature>
<dbReference type="PANTHER" id="PTHR24186">
    <property type="entry name" value="PROTEIN PHOSPHATASE 1 REGULATORY SUBUNIT"/>
    <property type="match status" value="1"/>
</dbReference>
<dbReference type="Pfam" id="PF12796">
    <property type="entry name" value="Ank_2"/>
    <property type="match status" value="2"/>
</dbReference>
<dbReference type="Gene3D" id="1.25.40.20">
    <property type="entry name" value="Ankyrin repeat-containing domain"/>
    <property type="match status" value="3"/>
</dbReference>
<keyword evidence="4 7" id="KW-1133">Transmembrane helix</keyword>
<protein>
    <recommendedName>
        <fullName evidence="8">PGG domain-containing protein</fullName>
    </recommendedName>
</protein>
<evidence type="ECO:0000256" key="4">
    <source>
        <dbReference type="ARBA" id="ARBA00022989"/>
    </source>
</evidence>
<name>A0ABC8TEZ8_9AQUA</name>
<evidence type="ECO:0000256" key="7">
    <source>
        <dbReference type="SAM" id="Phobius"/>
    </source>
</evidence>
<dbReference type="SUPFAM" id="SSF48403">
    <property type="entry name" value="Ankyrin repeat"/>
    <property type="match status" value="1"/>
</dbReference>
<dbReference type="InterPro" id="IPR026961">
    <property type="entry name" value="PGG_dom"/>
</dbReference>
<evidence type="ECO:0000256" key="5">
    <source>
        <dbReference type="ARBA" id="ARBA00023043"/>
    </source>
</evidence>
<dbReference type="InterPro" id="IPR002110">
    <property type="entry name" value="Ankyrin_rpt"/>
</dbReference>
<dbReference type="Proteomes" id="UP001642360">
    <property type="component" value="Unassembled WGS sequence"/>
</dbReference>
<keyword evidence="3" id="KW-0677">Repeat</keyword>
<keyword evidence="5" id="KW-0040">ANK repeat</keyword>
<comment type="subcellular location">
    <subcellularLocation>
        <location evidence="1">Membrane</location>
        <topology evidence="1">Multi-pass membrane protein</topology>
    </subcellularLocation>
</comment>
<evidence type="ECO:0000313" key="10">
    <source>
        <dbReference type="Proteomes" id="UP001642360"/>
    </source>
</evidence>
<feature type="transmembrane region" description="Helical" evidence="7">
    <location>
        <begin position="458"/>
        <end position="484"/>
    </location>
</feature>
<feature type="transmembrane region" description="Helical" evidence="7">
    <location>
        <begin position="490"/>
        <end position="512"/>
    </location>
</feature>
<evidence type="ECO:0000313" key="9">
    <source>
        <dbReference type="EMBL" id="CAK9167934.1"/>
    </source>
</evidence>
<dbReference type="AlphaFoldDB" id="A0ABC8TEZ8"/>
<reference evidence="9 10" key="1">
    <citation type="submission" date="2024-02" db="EMBL/GenBank/DDBJ databases">
        <authorList>
            <person name="Vignale AGUSTIN F."/>
            <person name="Sosa J E."/>
            <person name="Modenutti C."/>
        </authorList>
    </citation>
    <scope>NUCLEOTIDE SEQUENCE [LARGE SCALE GENOMIC DNA]</scope>
</reference>
<evidence type="ECO:0000259" key="8">
    <source>
        <dbReference type="Pfam" id="PF13962"/>
    </source>
</evidence>
<comment type="caution">
    <text evidence="9">The sequence shown here is derived from an EMBL/GenBank/DDBJ whole genome shotgun (WGS) entry which is preliminary data.</text>
</comment>
<feature type="domain" description="PGG" evidence="8">
    <location>
        <begin position="371"/>
        <end position="482"/>
    </location>
</feature>
<dbReference type="InterPro" id="IPR036770">
    <property type="entry name" value="Ankyrin_rpt-contain_sf"/>
</dbReference>
<accession>A0ABC8TEZ8</accession>
<evidence type="ECO:0000256" key="3">
    <source>
        <dbReference type="ARBA" id="ARBA00022737"/>
    </source>
</evidence>
<dbReference type="PANTHER" id="PTHR24186:SF50">
    <property type="entry name" value="ANKYRIN REPEAT-CONTAINING PROTEIN ITN1-LIKE ISOFORM X1"/>
    <property type="match status" value="1"/>
</dbReference>
<dbReference type="GO" id="GO:0016020">
    <property type="term" value="C:membrane"/>
    <property type="evidence" value="ECO:0007669"/>
    <property type="project" value="UniProtKB-SubCell"/>
</dbReference>
<keyword evidence="10" id="KW-1185">Reference proteome</keyword>
<evidence type="ECO:0000256" key="6">
    <source>
        <dbReference type="ARBA" id="ARBA00023136"/>
    </source>
</evidence>
<organism evidence="9 10">
    <name type="scientific">Ilex paraguariensis</name>
    <name type="common">yerba mate</name>
    <dbReference type="NCBI Taxonomy" id="185542"/>
    <lineage>
        <taxon>Eukaryota</taxon>
        <taxon>Viridiplantae</taxon>
        <taxon>Streptophyta</taxon>
        <taxon>Embryophyta</taxon>
        <taxon>Tracheophyta</taxon>
        <taxon>Spermatophyta</taxon>
        <taxon>Magnoliopsida</taxon>
        <taxon>eudicotyledons</taxon>
        <taxon>Gunneridae</taxon>
        <taxon>Pentapetalae</taxon>
        <taxon>asterids</taxon>
        <taxon>campanulids</taxon>
        <taxon>Aquifoliales</taxon>
        <taxon>Aquifoliaceae</taxon>
        <taxon>Ilex</taxon>
    </lineage>
</organism>
<evidence type="ECO:0000256" key="2">
    <source>
        <dbReference type="ARBA" id="ARBA00022692"/>
    </source>
</evidence>
<gene>
    <name evidence="9" type="ORF">ILEXP_LOCUS37253</name>
</gene>
<sequence>MDPLVYNAAVSGDIGILEQNKDKLVIEVTPTKNSVLHLACQSGKTECVRQILSMHKSLLRKKNSNKDSAFHMAAKNGSYDVAMALMECALGMECAVVKFVKKMLRRKNLNKLEAPEFLHANNVGETPLYIAAEMGYENLVAMILKRCSSPPYSGSYGRTALHGAIISNSEVKETDENGWSPLHYATFLGFHERVLQLLDVDKSLAYVADIDRNTCLHVAAYRGFICVADVLIVQCPGCWEIANSRGENILHVAVKNQQASFVSYILREHTSISNILITEKDVDGNTPLHLMANSNCLVPELSTMVDKNALNSESSTPWGIVNDGDSSQIGLVKGEQLGVGAHLSLPKAIRIFRDKSKIKKKVTSSGEDKIEKMRRASDSVMIVATLVATVTFAAGFTIPGGYYQSIDKYPGMAVLSKKSAFQAFMISDTLALLSSVIAIFVNFWGILDGREHTLKRSILMAIFYTASAIAWMMVAFSTGTYVILSPSRTLAIAACFLGILAAFCKTQSFFIFQMLKVGFDRSLGLSENLKKLINSTFLNDED</sequence>
<dbReference type="EMBL" id="CAUOFW020004969">
    <property type="protein sequence ID" value="CAK9167934.1"/>
    <property type="molecule type" value="Genomic_DNA"/>
</dbReference>
<dbReference type="SMART" id="SM00248">
    <property type="entry name" value="ANK"/>
    <property type="match status" value="7"/>
</dbReference>
<feature type="transmembrane region" description="Helical" evidence="7">
    <location>
        <begin position="81"/>
        <end position="100"/>
    </location>
</feature>